<accession>A0A0K0FXA5</accession>
<keyword evidence="1" id="KW-1133">Transmembrane helix</keyword>
<feature type="transmembrane region" description="Helical" evidence="1">
    <location>
        <begin position="298"/>
        <end position="320"/>
    </location>
</feature>
<feature type="chain" id="PRO_5005330513" evidence="2">
    <location>
        <begin position="21"/>
        <end position="322"/>
    </location>
</feature>
<evidence type="ECO:0000256" key="2">
    <source>
        <dbReference type="SAM" id="SignalP"/>
    </source>
</evidence>
<proteinExistence type="predicted"/>
<feature type="signal peptide" evidence="2">
    <location>
        <begin position="1"/>
        <end position="20"/>
    </location>
</feature>
<evidence type="ECO:0000256" key="1">
    <source>
        <dbReference type="SAM" id="Phobius"/>
    </source>
</evidence>
<dbReference type="AlphaFoldDB" id="A0A0K0FXA5"/>
<sequence>MISILSLIILLFQFFYNIEGSCNNYQYYNLLGVLTDEKVETRVCKDFFETCTYVSLVIPGLVEGSFSGCPKETDSILTEIIRKRLDIFDQFKLYINNITGLIDHELLCQHSLDEEKPLFLATMSGLGKFFVHCYEQDTTYDTPGVKYNPPITEIIPTNCNTDQGQAICTEGYCGMLELSSITPDGQFQVSKKYQYCPNNIINQLYLISTQYNNTFNQALINDVHSIGPVCVNELNYQMLSRNSSSSYFWYVNCYVPNNAASVQFPAIPNLFANDTTTTTLNPIMTTTTVNPIMTTTKVAIPSSNFSFITVTLFLVINFILKV</sequence>
<dbReference type="STRING" id="75913.A0A0K0FXA5"/>
<evidence type="ECO:0000313" key="3">
    <source>
        <dbReference type="Proteomes" id="UP000035680"/>
    </source>
</evidence>
<keyword evidence="3" id="KW-1185">Reference proteome</keyword>
<protein>
    <submittedName>
        <fullName evidence="4">DUF19 domain-containing protein</fullName>
    </submittedName>
</protein>
<keyword evidence="1" id="KW-0472">Membrane</keyword>
<dbReference type="WBParaSite" id="SVE_1708100.1">
    <property type="protein sequence ID" value="SVE_1708100.1"/>
    <property type="gene ID" value="SVE_1708100"/>
</dbReference>
<keyword evidence="1" id="KW-0812">Transmembrane</keyword>
<dbReference type="Proteomes" id="UP000035680">
    <property type="component" value="Unassembled WGS sequence"/>
</dbReference>
<name>A0A0K0FXA5_STRVS</name>
<organism evidence="3 4">
    <name type="scientific">Strongyloides venezuelensis</name>
    <name type="common">Threadworm</name>
    <dbReference type="NCBI Taxonomy" id="75913"/>
    <lineage>
        <taxon>Eukaryota</taxon>
        <taxon>Metazoa</taxon>
        <taxon>Ecdysozoa</taxon>
        <taxon>Nematoda</taxon>
        <taxon>Chromadorea</taxon>
        <taxon>Rhabditida</taxon>
        <taxon>Tylenchina</taxon>
        <taxon>Panagrolaimomorpha</taxon>
        <taxon>Strongyloidoidea</taxon>
        <taxon>Strongyloididae</taxon>
        <taxon>Strongyloides</taxon>
    </lineage>
</organism>
<reference evidence="3" key="1">
    <citation type="submission" date="2014-07" db="EMBL/GenBank/DDBJ databases">
        <authorList>
            <person name="Martin A.A"/>
            <person name="De Silva N."/>
        </authorList>
    </citation>
    <scope>NUCLEOTIDE SEQUENCE</scope>
</reference>
<reference evidence="4" key="2">
    <citation type="submission" date="2015-08" db="UniProtKB">
        <authorList>
            <consortium name="WormBaseParasite"/>
        </authorList>
    </citation>
    <scope>IDENTIFICATION</scope>
</reference>
<keyword evidence="2" id="KW-0732">Signal</keyword>
<evidence type="ECO:0000313" key="4">
    <source>
        <dbReference type="WBParaSite" id="SVE_1708100.1"/>
    </source>
</evidence>